<dbReference type="Pfam" id="PF00582">
    <property type="entry name" value="Usp"/>
    <property type="match status" value="1"/>
</dbReference>
<feature type="compositionally biased region" description="Acidic residues" evidence="2">
    <location>
        <begin position="393"/>
        <end position="403"/>
    </location>
</feature>
<evidence type="ECO:0000256" key="2">
    <source>
        <dbReference type="SAM" id="MobiDB-lite"/>
    </source>
</evidence>
<proteinExistence type="inferred from homology"/>
<feature type="domain" description="UspA" evidence="3">
    <location>
        <begin position="1"/>
        <end position="133"/>
    </location>
</feature>
<dbReference type="PANTHER" id="PTHR46268">
    <property type="entry name" value="STRESS RESPONSE PROTEIN NHAX"/>
    <property type="match status" value="1"/>
</dbReference>
<name>A0A6A8M7P7_9FIRM</name>
<dbReference type="RefSeq" id="WP_154572826.1">
    <property type="nucleotide sequence ID" value="NZ_VUNB01000005.1"/>
</dbReference>
<evidence type="ECO:0000259" key="3">
    <source>
        <dbReference type="Pfam" id="PF00582"/>
    </source>
</evidence>
<feature type="region of interest" description="Disordered" evidence="2">
    <location>
        <begin position="443"/>
        <end position="495"/>
    </location>
</feature>
<comment type="similarity">
    <text evidence="1">Belongs to the universal stress protein A family.</text>
</comment>
<feature type="compositionally biased region" description="Basic and acidic residues" evidence="2">
    <location>
        <begin position="404"/>
        <end position="414"/>
    </location>
</feature>
<dbReference type="Gene3D" id="3.40.50.620">
    <property type="entry name" value="HUPs"/>
    <property type="match status" value="1"/>
</dbReference>
<protein>
    <submittedName>
        <fullName evidence="4">Universal stress protein</fullName>
    </submittedName>
</protein>
<reference evidence="4" key="1">
    <citation type="submission" date="2019-09" db="EMBL/GenBank/DDBJ databases">
        <title>In-depth cultivation of the pig gut microbiome towards novel bacterial diversity and tailored functional studies.</title>
        <authorList>
            <person name="Wylensek D."/>
            <person name="Hitch T.C.A."/>
            <person name="Clavel T."/>
        </authorList>
    </citation>
    <scope>NUCLEOTIDE SEQUENCE</scope>
    <source>
        <strain evidence="4">RF-744-FAT-WT-3</strain>
    </source>
</reference>
<sequence length="523" mass="58387">MRKILVPVDGSGRSLKAVDQVRASFAPSAFEVVLLMVQENAEQPLTEEQSEEIYYKLADRLGKIQKKLDGYKIEKRASIGKAGEKILACAREIDADMIIMTKSTSSTNEVNRAIGSTASFVIRNSDCPVMLVPENVKSGPSVYHGMVIRKASGTITLKGQLNFKQTECLLPSVKGKSVYRIETLKGSVRYVRKAYDPETLSWDLPPEKGEHQLIQINEGEMIYIPVNMDESTGKADRIRIINRSMRSESVFRFRIMTVAQAEAEARAREIEESRAAEEESKQAEAETAEEESKQAEAEAAEEARKQAEAQAAEEARRKAEAEAAEKARRQAEAEAAEKARRQAEAEALEKARRQLEAEAAEEARKQAEAEEALKAFTEGGTPTPEPEVKPEADEIDEFQEIPLEEDKKDDDHQFDTQGLSFNFEDYLNDNMKATLGNAFDFNLNSESDDLPEAGGETGGQKEDTSELIFQPDSLNENEGGENNQEEGQEEDMEEMYRKLQDAFAKYDAKAAELEAEKEELTIE</sequence>
<evidence type="ECO:0000313" key="4">
    <source>
        <dbReference type="EMBL" id="MST69362.1"/>
    </source>
</evidence>
<dbReference type="SUPFAM" id="SSF52402">
    <property type="entry name" value="Adenine nucleotide alpha hydrolases-like"/>
    <property type="match status" value="1"/>
</dbReference>
<dbReference type="PANTHER" id="PTHR46268:SF6">
    <property type="entry name" value="UNIVERSAL STRESS PROTEIN UP12"/>
    <property type="match status" value="1"/>
</dbReference>
<organism evidence="4">
    <name type="scientific">Baileyella intestinalis</name>
    <dbReference type="NCBI Taxonomy" id="2606709"/>
    <lineage>
        <taxon>Bacteria</taxon>
        <taxon>Bacillati</taxon>
        <taxon>Bacillota</taxon>
        <taxon>Clostridia</taxon>
        <taxon>Peptostreptococcales</taxon>
        <taxon>Anaerovoracaceae</taxon>
        <taxon>Baileyella</taxon>
    </lineage>
</organism>
<feature type="compositionally biased region" description="Acidic residues" evidence="2">
    <location>
        <begin position="483"/>
        <end position="493"/>
    </location>
</feature>
<dbReference type="AlphaFoldDB" id="A0A6A8M7P7"/>
<dbReference type="InterPro" id="IPR006016">
    <property type="entry name" value="UspA"/>
</dbReference>
<dbReference type="CDD" id="cd00293">
    <property type="entry name" value="USP-like"/>
    <property type="match status" value="1"/>
</dbReference>
<dbReference type="PRINTS" id="PR01438">
    <property type="entry name" value="UNVRSLSTRESS"/>
</dbReference>
<feature type="region of interest" description="Disordered" evidence="2">
    <location>
        <begin position="269"/>
        <end position="416"/>
    </location>
</feature>
<evidence type="ECO:0000256" key="1">
    <source>
        <dbReference type="ARBA" id="ARBA00008791"/>
    </source>
</evidence>
<accession>A0A6A8M7P7</accession>
<dbReference type="InterPro" id="IPR014729">
    <property type="entry name" value="Rossmann-like_a/b/a_fold"/>
</dbReference>
<dbReference type="InterPro" id="IPR006015">
    <property type="entry name" value="Universal_stress_UspA"/>
</dbReference>
<dbReference type="EMBL" id="VUNB01000005">
    <property type="protein sequence ID" value="MST69362.1"/>
    <property type="molecule type" value="Genomic_DNA"/>
</dbReference>
<comment type="caution">
    <text evidence="4">The sequence shown here is derived from an EMBL/GenBank/DDBJ whole genome shotgun (WGS) entry which is preliminary data.</text>
</comment>
<gene>
    <name evidence="4" type="ORF">FYJ66_07135</name>
</gene>
<feature type="compositionally biased region" description="Basic and acidic residues" evidence="2">
    <location>
        <begin position="269"/>
        <end position="373"/>
    </location>
</feature>